<dbReference type="InterPro" id="IPR050109">
    <property type="entry name" value="HTH-type_TetR-like_transc_reg"/>
</dbReference>
<evidence type="ECO:0000259" key="3">
    <source>
        <dbReference type="PROSITE" id="PS50977"/>
    </source>
</evidence>
<organism evidence="4 5">
    <name type="scientific">Microbaculum marinum</name>
    <dbReference type="NCBI Taxonomy" id="1764581"/>
    <lineage>
        <taxon>Bacteria</taxon>
        <taxon>Pseudomonadati</taxon>
        <taxon>Pseudomonadota</taxon>
        <taxon>Alphaproteobacteria</taxon>
        <taxon>Hyphomicrobiales</taxon>
        <taxon>Tepidamorphaceae</taxon>
        <taxon>Microbaculum</taxon>
    </lineage>
</organism>
<dbReference type="Pfam" id="PF17938">
    <property type="entry name" value="TetR_C_29"/>
    <property type="match status" value="1"/>
</dbReference>
<sequence length="227" mass="25841">MAKRQPEQTYERILNAAAFEFADKGLSGARVDAIAERAGANKRMLYHYFGNKEALYLVVMEHAYEAIRTAEQELELESREPVDAIRELVRFTFNYFVEHPEFMRLLNNENLYNAQYIRQSNRIKALHFPLVGYIGEVLERGERQGLFRSGVDPVQLYISIAGIGYFYLSNSATLETIFDRDLHSEQALQVRLDHITAIIVDYLTTTSGDRRDTSEASPLPGIAASPA</sequence>
<dbReference type="Gene3D" id="1.10.357.10">
    <property type="entry name" value="Tetracycline Repressor, domain 2"/>
    <property type="match status" value="1"/>
</dbReference>
<dbReference type="InterPro" id="IPR001647">
    <property type="entry name" value="HTH_TetR"/>
</dbReference>
<dbReference type="AlphaFoldDB" id="A0AAW9RSV1"/>
<dbReference type="SUPFAM" id="SSF46689">
    <property type="entry name" value="Homeodomain-like"/>
    <property type="match status" value="1"/>
</dbReference>
<dbReference type="PANTHER" id="PTHR30328">
    <property type="entry name" value="TRANSCRIPTIONAL REPRESSOR"/>
    <property type="match status" value="1"/>
</dbReference>
<comment type="caution">
    <text evidence="4">The sequence shown here is derived from an EMBL/GenBank/DDBJ whole genome shotgun (WGS) entry which is preliminary data.</text>
</comment>
<keyword evidence="1 2" id="KW-0238">DNA-binding</keyword>
<dbReference type="SUPFAM" id="SSF48498">
    <property type="entry name" value="Tetracyclin repressor-like, C-terminal domain"/>
    <property type="match status" value="1"/>
</dbReference>
<dbReference type="Proteomes" id="UP001378188">
    <property type="component" value="Unassembled WGS sequence"/>
</dbReference>
<keyword evidence="5" id="KW-1185">Reference proteome</keyword>
<protein>
    <submittedName>
        <fullName evidence="4">TetR/AcrR family transcriptional regulator</fullName>
    </submittedName>
</protein>
<evidence type="ECO:0000256" key="2">
    <source>
        <dbReference type="PROSITE-ProRule" id="PRU00335"/>
    </source>
</evidence>
<dbReference type="InterPro" id="IPR036271">
    <property type="entry name" value="Tet_transcr_reg_TetR-rel_C_sf"/>
</dbReference>
<name>A0AAW9RSV1_9HYPH</name>
<dbReference type="RefSeq" id="WP_340328308.1">
    <property type="nucleotide sequence ID" value="NZ_JAZHOF010000002.1"/>
</dbReference>
<dbReference type="PANTHER" id="PTHR30328:SF54">
    <property type="entry name" value="HTH-TYPE TRANSCRIPTIONAL REPRESSOR SCO4008"/>
    <property type="match status" value="1"/>
</dbReference>
<dbReference type="PRINTS" id="PR00455">
    <property type="entry name" value="HTHTETR"/>
</dbReference>
<feature type="domain" description="HTH tetR-type" evidence="3">
    <location>
        <begin position="7"/>
        <end position="67"/>
    </location>
</feature>
<evidence type="ECO:0000313" key="4">
    <source>
        <dbReference type="EMBL" id="MEJ8570561.1"/>
    </source>
</evidence>
<evidence type="ECO:0000256" key="1">
    <source>
        <dbReference type="ARBA" id="ARBA00023125"/>
    </source>
</evidence>
<dbReference type="PROSITE" id="PS50977">
    <property type="entry name" value="HTH_TETR_2"/>
    <property type="match status" value="1"/>
</dbReference>
<dbReference type="EMBL" id="JAZHOF010000002">
    <property type="protein sequence ID" value="MEJ8570561.1"/>
    <property type="molecule type" value="Genomic_DNA"/>
</dbReference>
<reference evidence="4 5" key="1">
    <citation type="submission" date="2024-02" db="EMBL/GenBank/DDBJ databases">
        <title>Genome analysis and characterization of Microbaculum marinisediminis sp. nov., isolated from marine sediment.</title>
        <authorList>
            <person name="Du Z.-J."/>
            <person name="Ye Y.-Q."/>
            <person name="Zhang Z.-R."/>
            <person name="Yuan S.-M."/>
            <person name="Zhang X.-Y."/>
        </authorList>
    </citation>
    <scope>NUCLEOTIDE SEQUENCE [LARGE SCALE GENOMIC DNA]</scope>
    <source>
        <strain evidence="4 5">SDUM1044001</strain>
    </source>
</reference>
<evidence type="ECO:0000313" key="5">
    <source>
        <dbReference type="Proteomes" id="UP001378188"/>
    </source>
</evidence>
<proteinExistence type="predicted"/>
<dbReference type="Pfam" id="PF00440">
    <property type="entry name" value="TetR_N"/>
    <property type="match status" value="1"/>
</dbReference>
<accession>A0AAW9RSV1</accession>
<dbReference type="InterPro" id="IPR009057">
    <property type="entry name" value="Homeodomain-like_sf"/>
</dbReference>
<dbReference type="InterPro" id="IPR041474">
    <property type="entry name" value="NicS_C"/>
</dbReference>
<dbReference type="GO" id="GO:0003677">
    <property type="term" value="F:DNA binding"/>
    <property type="evidence" value="ECO:0007669"/>
    <property type="project" value="UniProtKB-UniRule"/>
</dbReference>
<feature type="DNA-binding region" description="H-T-H motif" evidence="2">
    <location>
        <begin position="30"/>
        <end position="49"/>
    </location>
</feature>
<gene>
    <name evidence="4" type="ORF">V3328_03705</name>
</gene>